<accession>A0A915M2S3</accession>
<dbReference type="Proteomes" id="UP000887561">
    <property type="component" value="Unplaced"/>
</dbReference>
<keyword evidence="2" id="KW-1185">Reference proteome</keyword>
<keyword evidence="1" id="KW-0812">Transmembrane</keyword>
<name>A0A915M2S3_MELJA</name>
<keyword evidence="1" id="KW-0472">Membrane</keyword>
<keyword evidence="1" id="KW-1133">Transmembrane helix</keyword>
<evidence type="ECO:0000256" key="1">
    <source>
        <dbReference type="SAM" id="Phobius"/>
    </source>
</evidence>
<sequence>MSGRIRRGLTTALESIQAYTKNATQIMKEDVDEDTAGKLGVEKANLESAIALIAELDDKWGSYIDSLEAPQKMAEESVYMSFPYKAGRVEDGKEVPLSQRHFLDQNQFAREVLNMIKETIKSLERSRTNSRQSALSENNHSVDLNEEINNVGIENLNARMNQLEMNNARRNNTGTLEIVREKPDIMIGIKQFWKFFISKEKEILPGLYSIQTVFGTMTAGESDFGHNSKINSMSLVAVHASNNEHLPMPDAVEDVRSLESTGPTFTAEIKDKRNQRSISTLSGETDAPLPIDLLIPRGTISLNFDSSEEWEDETRLPPARLQTVSSPTVGEVVLVEEDFRTRNLWPMGKATELNVSGSIKMANGRIVTRPVSRLYPLEVKQMEEEINEREIESNENMNGTLMLELDSKKDENPSQTKPKVEKQAVKPYPMVTWPEAKLEASTMVALCLVCLLNITVAIKSCSICLIHGTLMGIMVLALIGNQKIEICCDVQNLSYELPTKMIWTDYHSVAKFWKSSRDMFQTEMTYPALNECLLLDSPFGVDMIVNPSCNPSPTVFWALVTLTAFFGLCSVLTLCRSCHENFRTIVAIGGIGCRCWKWKKRKTAYTRARAKETIKDKKGKTAN</sequence>
<feature type="transmembrane region" description="Helical" evidence="1">
    <location>
        <begin position="555"/>
        <end position="575"/>
    </location>
</feature>
<dbReference type="AlphaFoldDB" id="A0A915M2S3"/>
<evidence type="ECO:0000313" key="3">
    <source>
        <dbReference type="WBParaSite" id="scaffold23572_cov137.g20133"/>
    </source>
</evidence>
<proteinExistence type="predicted"/>
<organism evidence="2 3">
    <name type="scientific">Meloidogyne javanica</name>
    <name type="common">Root-knot nematode worm</name>
    <dbReference type="NCBI Taxonomy" id="6303"/>
    <lineage>
        <taxon>Eukaryota</taxon>
        <taxon>Metazoa</taxon>
        <taxon>Ecdysozoa</taxon>
        <taxon>Nematoda</taxon>
        <taxon>Chromadorea</taxon>
        <taxon>Rhabditida</taxon>
        <taxon>Tylenchina</taxon>
        <taxon>Tylenchomorpha</taxon>
        <taxon>Tylenchoidea</taxon>
        <taxon>Meloidogynidae</taxon>
        <taxon>Meloidogyninae</taxon>
        <taxon>Meloidogyne</taxon>
        <taxon>Meloidogyne incognita group</taxon>
    </lineage>
</organism>
<dbReference type="WBParaSite" id="scaffold23572_cov137.g20133">
    <property type="protein sequence ID" value="scaffold23572_cov137.g20133"/>
    <property type="gene ID" value="scaffold23572_cov137.g20133"/>
</dbReference>
<evidence type="ECO:0000313" key="2">
    <source>
        <dbReference type="Proteomes" id="UP000887561"/>
    </source>
</evidence>
<reference evidence="3" key="1">
    <citation type="submission" date="2022-11" db="UniProtKB">
        <authorList>
            <consortium name="WormBaseParasite"/>
        </authorList>
    </citation>
    <scope>IDENTIFICATION</scope>
</reference>
<protein>
    <submittedName>
        <fullName evidence="3">DUF5641 domain-containing protein</fullName>
    </submittedName>
</protein>